<dbReference type="SMART" id="SM00355">
    <property type="entry name" value="ZnF_C2H2"/>
    <property type="match status" value="3"/>
</dbReference>
<dbReference type="Pfam" id="PF00096">
    <property type="entry name" value="zf-C2H2"/>
    <property type="match status" value="2"/>
</dbReference>
<dbReference type="PANTHER" id="PTHR24394">
    <property type="entry name" value="ZINC FINGER PROTEIN"/>
    <property type="match status" value="1"/>
</dbReference>
<dbReference type="AlphaFoldDB" id="A0ABD0YIV8"/>
<dbReference type="GO" id="GO:0005634">
    <property type="term" value="C:nucleus"/>
    <property type="evidence" value="ECO:0007669"/>
    <property type="project" value="UniProtKB-SubCell"/>
</dbReference>
<dbReference type="Gene3D" id="3.30.160.60">
    <property type="entry name" value="Classic Zinc Finger"/>
    <property type="match status" value="3"/>
</dbReference>
<evidence type="ECO:0000256" key="2">
    <source>
        <dbReference type="ARBA" id="ARBA00022723"/>
    </source>
</evidence>
<gene>
    <name evidence="10" type="ORF">AAG570_003722</name>
</gene>
<feature type="domain" description="C2H2-type" evidence="9">
    <location>
        <begin position="34"/>
        <end position="61"/>
    </location>
</feature>
<dbReference type="FunFam" id="3.30.160.60:FF:000145">
    <property type="entry name" value="Zinc finger protein 574"/>
    <property type="match status" value="1"/>
</dbReference>
<dbReference type="PANTHER" id="PTHR24394:SF29">
    <property type="entry name" value="MYONEURIN"/>
    <property type="match status" value="1"/>
</dbReference>
<feature type="signal peptide" evidence="8">
    <location>
        <begin position="1"/>
        <end position="22"/>
    </location>
</feature>
<dbReference type="GO" id="GO:0008270">
    <property type="term" value="F:zinc ion binding"/>
    <property type="evidence" value="ECO:0007669"/>
    <property type="project" value="UniProtKB-KW"/>
</dbReference>
<name>A0ABD0YIV8_9HEMI</name>
<keyword evidence="11" id="KW-1185">Reference proteome</keyword>
<dbReference type="Pfam" id="PF12874">
    <property type="entry name" value="zf-met"/>
    <property type="match status" value="1"/>
</dbReference>
<dbReference type="Proteomes" id="UP001558652">
    <property type="component" value="Unassembled WGS sequence"/>
</dbReference>
<evidence type="ECO:0000256" key="6">
    <source>
        <dbReference type="ARBA" id="ARBA00023242"/>
    </source>
</evidence>
<keyword evidence="8" id="KW-0732">Signal</keyword>
<evidence type="ECO:0000256" key="8">
    <source>
        <dbReference type="SAM" id="SignalP"/>
    </source>
</evidence>
<dbReference type="GO" id="GO:0005694">
    <property type="term" value="C:chromosome"/>
    <property type="evidence" value="ECO:0007669"/>
    <property type="project" value="UniProtKB-ARBA"/>
</dbReference>
<reference evidence="10 11" key="1">
    <citation type="submission" date="2024-07" db="EMBL/GenBank/DDBJ databases">
        <title>Chromosome-level genome assembly of the water stick insect Ranatra chinensis (Heteroptera: Nepidae).</title>
        <authorList>
            <person name="Liu X."/>
        </authorList>
    </citation>
    <scope>NUCLEOTIDE SEQUENCE [LARGE SCALE GENOMIC DNA]</scope>
    <source>
        <strain evidence="10">Cailab_2021Rc</strain>
        <tissue evidence="10">Muscle</tissue>
    </source>
</reference>
<proteinExistence type="predicted"/>
<keyword evidence="5" id="KW-0862">Zinc</keyword>
<protein>
    <recommendedName>
        <fullName evidence="9">C2H2-type domain-containing protein</fullName>
    </recommendedName>
</protein>
<feature type="chain" id="PRO_5044795298" description="C2H2-type domain-containing protein" evidence="8">
    <location>
        <begin position="23"/>
        <end position="151"/>
    </location>
</feature>
<evidence type="ECO:0000256" key="4">
    <source>
        <dbReference type="ARBA" id="ARBA00022771"/>
    </source>
</evidence>
<keyword evidence="2" id="KW-0479">Metal-binding</keyword>
<sequence length="151" mass="17971">MHFLNPFIQFWVLISFQLSTLAQHRATHLNRRPFFCDICNKSFNRVSTLISHRKIHSNDKRHICHICNKGFHQKGNLRNHIYTHTNERPYKCEICEKGFNQKSNLVCHKVCLHIVVYSNSFYFRLKIVSTLSFFGVYLPVCATMYIQTIYN</sequence>
<dbReference type="PROSITE" id="PS00028">
    <property type="entry name" value="ZINC_FINGER_C2H2_1"/>
    <property type="match status" value="3"/>
</dbReference>
<comment type="caution">
    <text evidence="10">The sequence shown here is derived from an EMBL/GenBank/DDBJ whole genome shotgun (WGS) entry which is preliminary data.</text>
</comment>
<keyword evidence="4 7" id="KW-0863">Zinc-finger</keyword>
<dbReference type="GO" id="GO:0043565">
    <property type="term" value="F:sequence-specific DNA binding"/>
    <property type="evidence" value="ECO:0007669"/>
    <property type="project" value="UniProtKB-ARBA"/>
</dbReference>
<dbReference type="InterPro" id="IPR013087">
    <property type="entry name" value="Znf_C2H2_type"/>
</dbReference>
<evidence type="ECO:0000259" key="9">
    <source>
        <dbReference type="PROSITE" id="PS50157"/>
    </source>
</evidence>
<dbReference type="GO" id="GO:0045893">
    <property type="term" value="P:positive regulation of DNA-templated transcription"/>
    <property type="evidence" value="ECO:0007669"/>
    <property type="project" value="UniProtKB-ARBA"/>
</dbReference>
<keyword evidence="6" id="KW-0539">Nucleus</keyword>
<dbReference type="SUPFAM" id="SSF57667">
    <property type="entry name" value="beta-beta-alpha zinc fingers"/>
    <property type="match status" value="2"/>
</dbReference>
<dbReference type="PROSITE" id="PS50157">
    <property type="entry name" value="ZINC_FINGER_C2H2_2"/>
    <property type="match status" value="3"/>
</dbReference>
<evidence type="ECO:0000256" key="5">
    <source>
        <dbReference type="ARBA" id="ARBA00022833"/>
    </source>
</evidence>
<evidence type="ECO:0000313" key="10">
    <source>
        <dbReference type="EMBL" id="KAL1122317.1"/>
    </source>
</evidence>
<dbReference type="FunFam" id="3.30.160.60:FF:001732">
    <property type="entry name" value="Zgc:162936"/>
    <property type="match status" value="1"/>
</dbReference>
<dbReference type="EMBL" id="JBFDAA010000014">
    <property type="protein sequence ID" value="KAL1122317.1"/>
    <property type="molecule type" value="Genomic_DNA"/>
</dbReference>
<dbReference type="FunFam" id="3.30.160.60:FF:000512">
    <property type="entry name" value="zinc finger protein 197 isoform X1"/>
    <property type="match status" value="1"/>
</dbReference>
<evidence type="ECO:0000256" key="3">
    <source>
        <dbReference type="ARBA" id="ARBA00022737"/>
    </source>
</evidence>
<evidence type="ECO:0000313" key="11">
    <source>
        <dbReference type="Proteomes" id="UP001558652"/>
    </source>
</evidence>
<feature type="domain" description="C2H2-type" evidence="9">
    <location>
        <begin position="90"/>
        <end position="113"/>
    </location>
</feature>
<accession>A0ABD0YIV8</accession>
<evidence type="ECO:0000256" key="1">
    <source>
        <dbReference type="ARBA" id="ARBA00004123"/>
    </source>
</evidence>
<keyword evidence="3" id="KW-0677">Repeat</keyword>
<organism evidence="10 11">
    <name type="scientific">Ranatra chinensis</name>
    <dbReference type="NCBI Taxonomy" id="642074"/>
    <lineage>
        <taxon>Eukaryota</taxon>
        <taxon>Metazoa</taxon>
        <taxon>Ecdysozoa</taxon>
        <taxon>Arthropoda</taxon>
        <taxon>Hexapoda</taxon>
        <taxon>Insecta</taxon>
        <taxon>Pterygota</taxon>
        <taxon>Neoptera</taxon>
        <taxon>Paraneoptera</taxon>
        <taxon>Hemiptera</taxon>
        <taxon>Heteroptera</taxon>
        <taxon>Panheteroptera</taxon>
        <taxon>Nepomorpha</taxon>
        <taxon>Nepidae</taxon>
        <taxon>Ranatrinae</taxon>
        <taxon>Ranatra</taxon>
    </lineage>
</organism>
<evidence type="ECO:0000256" key="7">
    <source>
        <dbReference type="PROSITE-ProRule" id="PRU00042"/>
    </source>
</evidence>
<feature type="domain" description="C2H2-type" evidence="9">
    <location>
        <begin position="62"/>
        <end position="89"/>
    </location>
</feature>
<dbReference type="InterPro" id="IPR036236">
    <property type="entry name" value="Znf_C2H2_sf"/>
</dbReference>
<comment type="subcellular location">
    <subcellularLocation>
        <location evidence="1">Nucleus</location>
    </subcellularLocation>
</comment>